<evidence type="ECO:0000313" key="1">
    <source>
        <dbReference type="EMBL" id="KWS05660.1"/>
    </source>
</evidence>
<reference evidence="1 2" key="1">
    <citation type="journal article" date="2014" name="Genome Announc.">
        <title>Draft Genome Sequence of Lysobacter capsici AZ78, a Bacterium Antagonistic to Plant-Pathogenic Oomycetes.</title>
        <authorList>
            <person name="Puopolo G."/>
            <person name="Sonego P."/>
            <person name="Engelen K."/>
            <person name="Pertot I."/>
        </authorList>
    </citation>
    <scope>NUCLEOTIDE SEQUENCE [LARGE SCALE GENOMIC DNA]</scope>
    <source>
        <strain evidence="1 2">AZ78</strain>
    </source>
</reference>
<sequence>MCDSGALGLPPLVGKVPIQATDTCIAIRNATANGLVTRLIVSDEFVARPGELVCTRRIATPSGALVVTSVLLETFASVLTRRSDCVVRVYTNDPLVPDRVVVIVGEHAGL</sequence>
<gene>
    <name evidence="1" type="ORF">AZ78_3212</name>
</gene>
<proteinExistence type="predicted"/>
<accession>A0A120AH60</accession>
<comment type="caution">
    <text evidence="1">The sequence shown here is derived from an EMBL/GenBank/DDBJ whole genome shotgun (WGS) entry which is preliminary data.</text>
</comment>
<dbReference type="EMBL" id="JAJA02000001">
    <property type="protein sequence ID" value="KWS05660.1"/>
    <property type="molecule type" value="Genomic_DNA"/>
</dbReference>
<dbReference type="AlphaFoldDB" id="A0A120AH60"/>
<dbReference type="Proteomes" id="UP000023435">
    <property type="component" value="Unassembled WGS sequence"/>
</dbReference>
<organism evidence="1 2">
    <name type="scientific">Lysobacter capsici AZ78</name>
    <dbReference type="NCBI Taxonomy" id="1444315"/>
    <lineage>
        <taxon>Bacteria</taxon>
        <taxon>Pseudomonadati</taxon>
        <taxon>Pseudomonadota</taxon>
        <taxon>Gammaproteobacteria</taxon>
        <taxon>Lysobacterales</taxon>
        <taxon>Lysobacteraceae</taxon>
        <taxon>Lysobacter</taxon>
    </lineage>
</organism>
<keyword evidence="2" id="KW-1185">Reference proteome</keyword>
<protein>
    <submittedName>
        <fullName evidence="1">Uncharacterized protein</fullName>
    </submittedName>
</protein>
<evidence type="ECO:0000313" key="2">
    <source>
        <dbReference type="Proteomes" id="UP000023435"/>
    </source>
</evidence>
<name>A0A120AH60_9GAMM</name>